<evidence type="ECO:0000313" key="6">
    <source>
        <dbReference type="Proteomes" id="UP000523196"/>
    </source>
</evidence>
<dbReference type="Pfam" id="PF04072">
    <property type="entry name" value="LCM"/>
    <property type="match status" value="1"/>
</dbReference>
<keyword evidence="6" id="KW-1185">Reference proteome</keyword>
<proteinExistence type="inferred from homology"/>
<dbReference type="InterPro" id="IPR007213">
    <property type="entry name" value="Ppm1/Ppm2/Tcmp"/>
</dbReference>
<dbReference type="RefSeq" id="WP_182688599.1">
    <property type="nucleotide sequence ID" value="NZ_JACHTF010000019.1"/>
</dbReference>
<dbReference type="PANTHER" id="PTHR43619">
    <property type="entry name" value="S-ADENOSYL-L-METHIONINE-DEPENDENT METHYLTRANSFERASE YKTD-RELATED"/>
    <property type="match status" value="1"/>
</dbReference>
<gene>
    <name evidence="5" type="ORF">H4F98_14735</name>
</gene>
<keyword evidence="4" id="KW-0949">S-adenosyl-L-methionine</keyword>
<evidence type="ECO:0000256" key="4">
    <source>
        <dbReference type="RuleBase" id="RU362030"/>
    </source>
</evidence>
<protein>
    <recommendedName>
        <fullName evidence="4">S-adenosyl-L-methionine-dependent methyltransferase</fullName>
        <ecNumber evidence="4">2.1.1.-</ecNumber>
    </recommendedName>
</protein>
<dbReference type="AlphaFoldDB" id="A0A7W3Y6T4"/>
<dbReference type="NCBIfam" id="TIGR00027">
    <property type="entry name" value="mthyl_TIGR00027"/>
    <property type="match status" value="1"/>
</dbReference>
<comment type="similarity">
    <text evidence="1 4">Belongs to the UPF0677 family.</text>
</comment>
<dbReference type="EC" id="2.1.1.-" evidence="4"/>
<comment type="caution">
    <text evidence="5">The sequence shown here is derived from an EMBL/GenBank/DDBJ whole genome shotgun (WGS) entry which is preliminary data.</text>
</comment>
<name>A0A7W3Y6T4_9GAMM</name>
<evidence type="ECO:0000313" key="5">
    <source>
        <dbReference type="EMBL" id="MBB1061828.1"/>
    </source>
</evidence>
<evidence type="ECO:0000256" key="3">
    <source>
        <dbReference type="ARBA" id="ARBA00022679"/>
    </source>
</evidence>
<dbReference type="GO" id="GO:0032259">
    <property type="term" value="P:methylation"/>
    <property type="evidence" value="ECO:0007669"/>
    <property type="project" value="UniProtKB-KW"/>
</dbReference>
<dbReference type="InterPro" id="IPR029063">
    <property type="entry name" value="SAM-dependent_MTases_sf"/>
</dbReference>
<evidence type="ECO:0000256" key="2">
    <source>
        <dbReference type="ARBA" id="ARBA00022603"/>
    </source>
</evidence>
<dbReference type="Gene3D" id="3.40.50.150">
    <property type="entry name" value="Vaccinia Virus protein VP39"/>
    <property type="match status" value="1"/>
</dbReference>
<evidence type="ECO:0000256" key="1">
    <source>
        <dbReference type="ARBA" id="ARBA00008138"/>
    </source>
</evidence>
<reference evidence="5 6" key="1">
    <citation type="submission" date="2020-08" db="EMBL/GenBank/DDBJ databases">
        <authorList>
            <person name="Xu S."/>
            <person name="Li A."/>
        </authorList>
    </citation>
    <scope>NUCLEOTIDE SEQUENCE [LARGE SCALE GENOMIC DNA]</scope>
    <source>
        <strain evidence="5 6">119BY6-57</strain>
    </source>
</reference>
<sequence>MSDPRPIRNVSDTALWVAIYRAMESERPDAHFRDPFARRLGGERGEAIVRSMPKGTSMSWPMVVRTAVMDELLLAAIDDGVTTVLNLAAGLDARPWRLDLPPTLRWLHVDLPDMVEYFRGHMAGETPRCEVEFIAADLREAGPRRAAIARALGHGPVLAITEGLLVYLESEQVAELAREIHTLGQGTLWLSDLASPRLLRMLARNWQRNLQQGNAPFRFGPEENTGFFAPLGWRELAFRSTWAEALRLKRTMRGAWMWQLLSHLQSAKQRDAMHRMSGIMLLEAE</sequence>
<dbReference type="PANTHER" id="PTHR43619:SF2">
    <property type="entry name" value="S-ADENOSYL-L-METHIONINE-DEPENDENT METHYLTRANSFERASES SUPERFAMILY PROTEIN"/>
    <property type="match status" value="1"/>
</dbReference>
<keyword evidence="3 5" id="KW-0808">Transferase</keyword>
<organism evidence="5 6">
    <name type="scientific">Marilutibacter spongiae</name>
    <dbReference type="NCBI Taxonomy" id="2025720"/>
    <lineage>
        <taxon>Bacteria</taxon>
        <taxon>Pseudomonadati</taxon>
        <taxon>Pseudomonadota</taxon>
        <taxon>Gammaproteobacteria</taxon>
        <taxon>Lysobacterales</taxon>
        <taxon>Lysobacteraceae</taxon>
        <taxon>Marilutibacter</taxon>
    </lineage>
</organism>
<comment type="function">
    <text evidence="4">Exhibits S-adenosyl-L-methionine-dependent methyltransferase activity.</text>
</comment>
<dbReference type="GO" id="GO:0008168">
    <property type="term" value="F:methyltransferase activity"/>
    <property type="evidence" value="ECO:0007669"/>
    <property type="project" value="UniProtKB-UniRule"/>
</dbReference>
<accession>A0A7W3Y6T4</accession>
<dbReference type="SUPFAM" id="SSF53335">
    <property type="entry name" value="S-adenosyl-L-methionine-dependent methyltransferases"/>
    <property type="match status" value="1"/>
</dbReference>
<dbReference type="InterPro" id="IPR011610">
    <property type="entry name" value="SAM_mthyl_Trfase_ML2640-like"/>
</dbReference>
<keyword evidence="2 4" id="KW-0489">Methyltransferase</keyword>
<dbReference type="EMBL" id="JACHTF010000019">
    <property type="protein sequence ID" value="MBB1061828.1"/>
    <property type="molecule type" value="Genomic_DNA"/>
</dbReference>
<dbReference type="Proteomes" id="UP000523196">
    <property type="component" value="Unassembled WGS sequence"/>
</dbReference>